<evidence type="ECO:0000313" key="1">
    <source>
        <dbReference type="EMBL" id="CUX58818.1"/>
    </source>
</evidence>
<dbReference type="Proteomes" id="UP000191897">
    <property type="component" value="Unassembled WGS sequence"/>
</dbReference>
<protein>
    <submittedName>
        <fullName evidence="1">Uncharacterized protein</fullName>
    </submittedName>
</protein>
<accession>A0A1S7RWN5</accession>
<dbReference type="EMBL" id="FBWC01000027">
    <property type="protein sequence ID" value="CUX58818.1"/>
    <property type="molecule type" value="Genomic_DNA"/>
</dbReference>
<gene>
    <name evidence="1" type="ORF">AGR4C_Lc50239</name>
</gene>
<proteinExistence type="predicted"/>
<sequence>MPWRAFDPASAKLAG</sequence>
<organism evidence="1 2">
    <name type="scientific">Agrobacterium tumefaciens str. Kerr 14</name>
    <dbReference type="NCBI Taxonomy" id="1183424"/>
    <lineage>
        <taxon>Bacteria</taxon>
        <taxon>Pseudomonadati</taxon>
        <taxon>Pseudomonadota</taxon>
        <taxon>Alphaproteobacteria</taxon>
        <taxon>Hyphomicrobiales</taxon>
        <taxon>Rhizobiaceae</taxon>
        <taxon>Rhizobium/Agrobacterium group</taxon>
        <taxon>Agrobacterium</taxon>
        <taxon>Agrobacterium tumefaciens complex</taxon>
    </lineage>
</organism>
<reference evidence="1 2" key="1">
    <citation type="submission" date="2016-01" db="EMBL/GenBank/DDBJ databases">
        <authorList>
            <person name="Oliw E.H."/>
        </authorList>
    </citation>
    <scope>NUCLEOTIDE SEQUENCE [LARGE SCALE GENOMIC DNA]</scope>
    <source>
        <strain evidence="1 2">Kerr 14</strain>
    </source>
</reference>
<name>A0A1S7RWN5_AGRTU</name>
<evidence type="ECO:0000313" key="2">
    <source>
        <dbReference type="Proteomes" id="UP000191897"/>
    </source>
</evidence>